<name>A0ABQ6QYY6_9BACT</name>
<proteinExistence type="predicted"/>
<feature type="transmembrane region" description="Helical" evidence="2">
    <location>
        <begin position="113"/>
        <end position="134"/>
    </location>
</feature>
<keyword evidence="2" id="KW-0472">Membrane</keyword>
<organism evidence="3 4">
    <name type="scientific">Corallococcus caeni</name>
    <dbReference type="NCBI Taxonomy" id="3082388"/>
    <lineage>
        <taxon>Bacteria</taxon>
        <taxon>Pseudomonadati</taxon>
        <taxon>Myxococcota</taxon>
        <taxon>Myxococcia</taxon>
        <taxon>Myxococcales</taxon>
        <taxon>Cystobacterineae</taxon>
        <taxon>Myxococcaceae</taxon>
        <taxon>Corallococcus</taxon>
    </lineage>
</organism>
<dbReference type="Proteomes" id="UP001342631">
    <property type="component" value="Unassembled WGS sequence"/>
</dbReference>
<comment type="caution">
    <text evidence="3">The sequence shown here is derived from an EMBL/GenBank/DDBJ whole genome shotgun (WGS) entry which is preliminary data.</text>
</comment>
<feature type="transmembrane region" description="Helical" evidence="2">
    <location>
        <begin position="141"/>
        <end position="159"/>
    </location>
</feature>
<feature type="transmembrane region" description="Helical" evidence="2">
    <location>
        <begin position="71"/>
        <end position="93"/>
    </location>
</feature>
<evidence type="ECO:0008006" key="5">
    <source>
        <dbReference type="Google" id="ProtNLM"/>
    </source>
</evidence>
<accession>A0ABQ6QYY6</accession>
<evidence type="ECO:0000313" key="3">
    <source>
        <dbReference type="EMBL" id="GMU09267.1"/>
    </source>
</evidence>
<reference evidence="3 4" key="1">
    <citation type="journal article" date="2024" name="Arch. Microbiol.">
        <title>Corallococcus caeni sp. nov., a novel myxobacterium isolated from activated sludge.</title>
        <authorList>
            <person name="Tomita S."/>
            <person name="Nakai R."/>
            <person name="Kuroda K."/>
            <person name="Kurashita H."/>
            <person name="Hatamoto M."/>
            <person name="Yamaguchi T."/>
            <person name="Narihiro T."/>
        </authorList>
    </citation>
    <scope>NUCLEOTIDE SEQUENCE [LARGE SCALE GENOMIC DNA]</scope>
    <source>
        <strain evidence="3 4">NO1</strain>
    </source>
</reference>
<dbReference type="EMBL" id="BTTX01000005">
    <property type="protein sequence ID" value="GMU09267.1"/>
    <property type="molecule type" value="Genomic_DNA"/>
</dbReference>
<keyword evidence="2" id="KW-1133">Transmembrane helix</keyword>
<sequence>MEMSEAEPEIPGVHPSVMMQDVGPPTRNARARSVALDAEFPRELQQEPITQPEALPRERRGARRLAAGERWIARVLRTGAITSGCMFVASLALELLPRDESVHVAIDLLRKGAASMLLVTPVARLAMAGTVLGLRGEWRYAAIAAGVIGLLALAVGAGFQA</sequence>
<evidence type="ECO:0000256" key="1">
    <source>
        <dbReference type="SAM" id="MobiDB-lite"/>
    </source>
</evidence>
<protein>
    <recommendedName>
        <fullName evidence="5">DUF1634 domain-containing protein</fullName>
    </recommendedName>
</protein>
<gene>
    <name evidence="3" type="ORF">ASNO1_55200</name>
</gene>
<evidence type="ECO:0000256" key="2">
    <source>
        <dbReference type="SAM" id="Phobius"/>
    </source>
</evidence>
<evidence type="ECO:0000313" key="4">
    <source>
        <dbReference type="Proteomes" id="UP001342631"/>
    </source>
</evidence>
<feature type="region of interest" description="Disordered" evidence="1">
    <location>
        <begin position="1"/>
        <end position="26"/>
    </location>
</feature>
<keyword evidence="2" id="KW-0812">Transmembrane</keyword>
<keyword evidence="4" id="KW-1185">Reference proteome</keyword>